<keyword evidence="3" id="KW-1185">Reference proteome</keyword>
<feature type="region of interest" description="Disordered" evidence="1">
    <location>
        <begin position="411"/>
        <end position="435"/>
    </location>
</feature>
<dbReference type="Proteomes" id="UP001454036">
    <property type="component" value="Unassembled WGS sequence"/>
</dbReference>
<feature type="region of interest" description="Disordered" evidence="1">
    <location>
        <begin position="51"/>
        <end position="99"/>
    </location>
</feature>
<evidence type="ECO:0000313" key="3">
    <source>
        <dbReference type="Proteomes" id="UP001454036"/>
    </source>
</evidence>
<name>A0AAV3RA18_LITER</name>
<comment type="caution">
    <text evidence="2">The sequence shown here is derived from an EMBL/GenBank/DDBJ whole genome shotgun (WGS) entry which is preliminary data.</text>
</comment>
<gene>
    <name evidence="2" type="ORF">LIER_26899</name>
</gene>
<feature type="compositionally biased region" description="Basic and acidic residues" evidence="1">
    <location>
        <begin position="51"/>
        <end position="68"/>
    </location>
</feature>
<evidence type="ECO:0000256" key="1">
    <source>
        <dbReference type="SAM" id="MobiDB-lite"/>
    </source>
</evidence>
<dbReference type="AlphaFoldDB" id="A0AAV3RA18"/>
<reference evidence="2 3" key="1">
    <citation type="submission" date="2024-01" db="EMBL/GenBank/DDBJ databases">
        <title>The complete chloroplast genome sequence of Lithospermum erythrorhizon: insights into the phylogenetic relationship among Boraginaceae species and the maternal lineages of purple gromwells.</title>
        <authorList>
            <person name="Okada T."/>
            <person name="Watanabe K."/>
        </authorList>
    </citation>
    <scope>NUCLEOTIDE SEQUENCE [LARGE SCALE GENOMIC DNA]</scope>
</reference>
<feature type="region of interest" description="Disordered" evidence="1">
    <location>
        <begin position="194"/>
        <end position="214"/>
    </location>
</feature>
<accession>A0AAV3RA18</accession>
<feature type="region of interest" description="Disordered" evidence="1">
    <location>
        <begin position="1"/>
        <end position="20"/>
    </location>
</feature>
<proteinExistence type="predicted"/>
<feature type="compositionally biased region" description="Polar residues" evidence="1">
    <location>
        <begin position="79"/>
        <end position="90"/>
    </location>
</feature>
<protein>
    <submittedName>
        <fullName evidence="2">Uncharacterized protein</fullName>
    </submittedName>
</protein>
<sequence length="435" mass="48705">MGDGSAQRSPIANTVGKNQNFSFDFVERVGNIETPIRTSEDDMNMNTLRHKEDMNIEEDRPEEVKVNDDDLGGDVNPSVKDTSGESSYKTTKSHSSREPTVSYFLTKLKRGRIKRVLRKHGAPMKFVREKVPSPVKEDDDIVIVSSTASRRRTRSSAAALEKKKAVLGLGGKSNEPMEPSVTIDLEEMERKINEKERRRKGKRAADDKEEIPTDGVDFYGEEHEARWKFVCARNILSERYLSEITYNNQTYIDILQEGGLLAIMSDIGPHWPQLVREFICSLPEEITDPASPIFHKVVDHAKTGAKLKPIGFPSLICSLLIIQHRTVLRKEHGIGEDAKPLTISDKLMKGKHVIDMELNAAYQTEPVPEGEAVLLKVYEEELLRVEAEIQAKTVLASELKAKINAMRSRVPPTVNATADNPEPVATGNRTSTSHV</sequence>
<organism evidence="2 3">
    <name type="scientific">Lithospermum erythrorhizon</name>
    <name type="common">Purple gromwell</name>
    <name type="synonym">Lithospermum officinale var. erythrorhizon</name>
    <dbReference type="NCBI Taxonomy" id="34254"/>
    <lineage>
        <taxon>Eukaryota</taxon>
        <taxon>Viridiplantae</taxon>
        <taxon>Streptophyta</taxon>
        <taxon>Embryophyta</taxon>
        <taxon>Tracheophyta</taxon>
        <taxon>Spermatophyta</taxon>
        <taxon>Magnoliopsida</taxon>
        <taxon>eudicotyledons</taxon>
        <taxon>Gunneridae</taxon>
        <taxon>Pentapetalae</taxon>
        <taxon>asterids</taxon>
        <taxon>lamiids</taxon>
        <taxon>Boraginales</taxon>
        <taxon>Boraginaceae</taxon>
        <taxon>Boraginoideae</taxon>
        <taxon>Lithospermeae</taxon>
        <taxon>Lithospermum</taxon>
    </lineage>
</organism>
<dbReference type="EMBL" id="BAABME010008511">
    <property type="protein sequence ID" value="GAA0173242.1"/>
    <property type="molecule type" value="Genomic_DNA"/>
</dbReference>
<evidence type="ECO:0000313" key="2">
    <source>
        <dbReference type="EMBL" id="GAA0173242.1"/>
    </source>
</evidence>